<keyword evidence="4" id="KW-0813">Transport</keyword>
<dbReference type="PANTHER" id="PTHR10261">
    <property type="entry name" value="COATOMER SUBUNIT GAMMA"/>
    <property type="match status" value="1"/>
</dbReference>
<evidence type="ECO:0000256" key="6">
    <source>
        <dbReference type="ARBA" id="ARBA00022737"/>
    </source>
</evidence>
<dbReference type="InterPro" id="IPR011989">
    <property type="entry name" value="ARM-like"/>
</dbReference>
<evidence type="ECO:0000259" key="12">
    <source>
        <dbReference type="Pfam" id="PF01602"/>
    </source>
</evidence>
<evidence type="ECO:0000256" key="9">
    <source>
        <dbReference type="ARBA" id="ARBA00023034"/>
    </source>
</evidence>
<dbReference type="Proteomes" id="UP001165120">
    <property type="component" value="Unassembled WGS sequence"/>
</dbReference>
<organism evidence="13 14">
    <name type="scientific">Candida boidinii</name>
    <name type="common">Yeast</name>
    <dbReference type="NCBI Taxonomy" id="5477"/>
    <lineage>
        <taxon>Eukaryota</taxon>
        <taxon>Fungi</taxon>
        <taxon>Dikarya</taxon>
        <taxon>Ascomycota</taxon>
        <taxon>Saccharomycotina</taxon>
        <taxon>Pichiomycetes</taxon>
        <taxon>Pichiales</taxon>
        <taxon>Pichiaceae</taxon>
        <taxon>Ogataea</taxon>
        <taxon>Ogataea/Candida clade</taxon>
    </lineage>
</organism>
<evidence type="ECO:0000256" key="2">
    <source>
        <dbReference type="ARBA" id="ARBA00004347"/>
    </source>
</evidence>
<dbReference type="GO" id="GO:0006891">
    <property type="term" value="P:intra-Golgi vesicle-mediated transport"/>
    <property type="evidence" value="ECO:0007669"/>
    <property type="project" value="TreeGrafter"/>
</dbReference>
<comment type="similarity">
    <text evidence="3">Belongs to the COPG family.</text>
</comment>
<comment type="caution">
    <text evidence="13">The sequence shown here is derived from an EMBL/GenBank/DDBJ whole genome shotgun (WGS) entry which is preliminary data.</text>
</comment>
<evidence type="ECO:0000313" key="13">
    <source>
        <dbReference type="EMBL" id="GME77875.1"/>
    </source>
</evidence>
<dbReference type="SUPFAM" id="SSF48371">
    <property type="entry name" value="ARM repeat"/>
    <property type="match status" value="1"/>
</dbReference>
<dbReference type="GO" id="GO:0006888">
    <property type="term" value="P:endoplasmic reticulum to Golgi vesicle-mediated transport"/>
    <property type="evidence" value="ECO:0007669"/>
    <property type="project" value="TreeGrafter"/>
</dbReference>
<keyword evidence="14" id="KW-1185">Reference proteome</keyword>
<evidence type="ECO:0000256" key="5">
    <source>
        <dbReference type="ARBA" id="ARBA00022490"/>
    </source>
</evidence>
<keyword evidence="5" id="KW-0963">Cytoplasm</keyword>
<evidence type="ECO:0000256" key="1">
    <source>
        <dbReference type="ARBA" id="ARBA00004255"/>
    </source>
</evidence>
<name>A0A9W6T972_CANBO</name>
<accession>A0A9W6T972</accession>
<dbReference type="FunFam" id="1.25.10.10:FF:000071">
    <property type="entry name" value="Coatomer subunit gamma"/>
    <property type="match status" value="1"/>
</dbReference>
<keyword evidence="7" id="KW-0931">ER-Golgi transport</keyword>
<gene>
    <name evidence="13" type="ORF">Cboi02_000565800</name>
</gene>
<dbReference type="GO" id="GO:0009306">
    <property type="term" value="P:protein secretion"/>
    <property type="evidence" value="ECO:0007669"/>
    <property type="project" value="TreeGrafter"/>
</dbReference>
<keyword evidence="9" id="KW-0333">Golgi apparatus</keyword>
<keyword evidence="6" id="KW-0677">Repeat</keyword>
<dbReference type="AlphaFoldDB" id="A0A9W6T972"/>
<protein>
    <submittedName>
        <fullName evidence="13">Unnamed protein product</fullName>
    </submittedName>
</protein>
<comment type="subcellular location">
    <subcellularLocation>
        <location evidence="2">Cytoplasmic vesicle</location>
        <location evidence="2">COPI-coated vesicle membrane</location>
        <topology evidence="2">Peripheral membrane protein</topology>
        <orientation evidence="2">Cytoplasmic side</orientation>
    </subcellularLocation>
    <subcellularLocation>
        <location evidence="1">Golgi apparatus membrane</location>
        <topology evidence="1">Peripheral membrane protein</topology>
        <orientation evidence="1">Cytoplasmic side</orientation>
    </subcellularLocation>
</comment>
<sequence length="464" mass="52644">MKNCVVDPNQNVSSAALVSSYHLLPVAKDVVKRWANETQECLTDTKTIPSQQFANHEYYGSNKLPVSTFIYQYHALGLLYYLRNHDKMALMKMIQQLSESSPLKSSLAIVQLIRYIGKVIEEDPNLTQPLFPLLSNWLRHKSDMVELEASKTILSLPKITGEQQLQAISTLQNLLSVPRTVTRFSAVRILNKIAMKNPERIMVCNTELESLINDTNRSIATYAITTLLKTGNSENVDRLIKTISTFMDDISDEFKIIVIDAVRTLSLKFQNKYKSMLTFLNDVLRDEGGFKFKNVIVEAMFDIIKFIPNSRDSALEMLCDFIEDCEYPELAVRILHLLGDEGPKTTNPTLYVRHIYNRVVLENSIVRSSAVIALSKFALIGDKSLQKSITILLTRCLNDVDDEVRDRAALSLKLLTQNDTEQAKKFIAPDFVYSLPILEQRLANYVSGDKDSFDSPFDIKSIPN</sequence>
<evidence type="ECO:0000313" key="14">
    <source>
        <dbReference type="Proteomes" id="UP001165120"/>
    </source>
</evidence>
<dbReference type="InterPro" id="IPR002553">
    <property type="entry name" value="Clathrin/coatomer_adapt-like_N"/>
</dbReference>
<dbReference type="GO" id="GO:0000139">
    <property type="term" value="C:Golgi membrane"/>
    <property type="evidence" value="ECO:0007669"/>
    <property type="project" value="UniProtKB-SubCell"/>
</dbReference>
<dbReference type="GO" id="GO:0030126">
    <property type="term" value="C:COPI vesicle coat"/>
    <property type="evidence" value="ECO:0007669"/>
    <property type="project" value="TreeGrafter"/>
</dbReference>
<dbReference type="GO" id="GO:0006886">
    <property type="term" value="P:intracellular protein transport"/>
    <property type="evidence" value="ECO:0007669"/>
    <property type="project" value="InterPro"/>
</dbReference>
<dbReference type="GO" id="GO:0005783">
    <property type="term" value="C:endoplasmic reticulum"/>
    <property type="evidence" value="ECO:0007669"/>
    <property type="project" value="TreeGrafter"/>
</dbReference>
<proteinExistence type="inferred from homology"/>
<dbReference type="InterPro" id="IPR017106">
    <property type="entry name" value="Coatomer_gsu"/>
</dbReference>
<evidence type="ECO:0000256" key="4">
    <source>
        <dbReference type="ARBA" id="ARBA00022448"/>
    </source>
</evidence>
<evidence type="ECO:0000256" key="8">
    <source>
        <dbReference type="ARBA" id="ARBA00022927"/>
    </source>
</evidence>
<keyword evidence="8" id="KW-0653">Protein transport</keyword>
<dbReference type="InterPro" id="IPR016024">
    <property type="entry name" value="ARM-type_fold"/>
</dbReference>
<keyword evidence="10" id="KW-0472">Membrane</keyword>
<evidence type="ECO:0000256" key="7">
    <source>
        <dbReference type="ARBA" id="ARBA00022892"/>
    </source>
</evidence>
<evidence type="ECO:0000256" key="3">
    <source>
        <dbReference type="ARBA" id="ARBA00010720"/>
    </source>
</evidence>
<feature type="domain" description="Clathrin/coatomer adaptor adaptin-like N-terminal" evidence="12">
    <location>
        <begin position="1"/>
        <end position="418"/>
    </location>
</feature>
<evidence type="ECO:0000256" key="11">
    <source>
        <dbReference type="ARBA" id="ARBA00023329"/>
    </source>
</evidence>
<dbReference type="EMBL" id="BSXN01002869">
    <property type="protein sequence ID" value="GME77875.1"/>
    <property type="molecule type" value="Genomic_DNA"/>
</dbReference>
<dbReference type="Gene3D" id="1.25.10.10">
    <property type="entry name" value="Leucine-rich Repeat Variant"/>
    <property type="match status" value="1"/>
</dbReference>
<reference evidence="13" key="1">
    <citation type="submission" date="2023-04" db="EMBL/GenBank/DDBJ databases">
        <title>Candida boidinii NBRC 10035.</title>
        <authorList>
            <person name="Ichikawa N."/>
            <person name="Sato H."/>
            <person name="Tonouchi N."/>
        </authorList>
    </citation>
    <scope>NUCLEOTIDE SEQUENCE</scope>
    <source>
        <strain evidence="13">NBRC 10035</strain>
    </source>
</reference>
<dbReference type="Pfam" id="PF01602">
    <property type="entry name" value="Adaptin_N"/>
    <property type="match status" value="1"/>
</dbReference>
<dbReference type="GO" id="GO:0005793">
    <property type="term" value="C:endoplasmic reticulum-Golgi intermediate compartment"/>
    <property type="evidence" value="ECO:0007669"/>
    <property type="project" value="TreeGrafter"/>
</dbReference>
<evidence type="ECO:0000256" key="10">
    <source>
        <dbReference type="ARBA" id="ARBA00023136"/>
    </source>
</evidence>
<dbReference type="PANTHER" id="PTHR10261:SF0">
    <property type="entry name" value="COATOMER SUBUNIT GAMMA-2"/>
    <property type="match status" value="1"/>
</dbReference>
<keyword evidence="11" id="KW-0968">Cytoplasmic vesicle</keyword>